<evidence type="ECO:0000313" key="3">
    <source>
        <dbReference type="Proteomes" id="UP000828390"/>
    </source>
</evidence>
<dbReference type="EMBL" id="JAIWYP010000002">
    <property type="protein sequence ID" value="KAH3870901.1"/>
    <property type="molecule type" value="Genomic_DNA"/>
</dbReference>
<reference evidence="2" key="1">
    <citation type="journal article" date="2019" name="bioRxiv">
        <title>The Genome of the Zebra Mussel, Dreissena polymorpha: A Resource for Invasive Species Research.</title>
        <authorList>
            <person name="McCartney M.A."/>
            <person name="Auch B."/>
            <person name="Kono T."/>
            <person name="Mallez S."/>
            <person name="Zhang Y."/>
            <person name="Obille A."/>
            <person name="Becker A."/>
            <person name="Abrahante J.E."/>
            <person name="Garbe J."/>
            <person name="Badalamenti J.P."/>
            <person name="Herman A."/>
            <person name="Mangelson H."/>
            <person name="Liachko I."/>
            <person name="Sullivan S."/>
            <person name="Sone E.D."/>
            <person name="Koren S."/>
            <person name="Silverstein K.A.T."/>
            <person name="Beckman K.B."/>
            <person name="Gohl D.M."/>
        </authorList>
    </citation>
    <scope>NUCLEOTIDE SEQUENCE</scope>
    <source>
        <strain evidence="2">Duluth1</strain>
        <tissue evidence="2">Whole animal</tissue>
    </source>
</reference>
<keyword evidence="3" id="KW-1185">Reference proteome</keyword>
<evidence type="ECO:0000313" key="2">
    <source>
        <dbReference type="EMBL" id="KAH3870901.1"/>
    </source>
</evidence>
<keyword evidence="1" id="KW-0812">Transmembrane</keyword>
<keyword evidence="1" id="KW-0472">Membrane</keyword>
<dbReference type="AlphaFoldDB" id="A0A9D4RJF4"/>
<organism evidence="2 3">
    <name type="scientific">Dreissena polymorpha</name>
    <name type="common">Zebra mussel</name>
    <name type="synonym">Mytilus polymorpha</name>
    <dbReference type="NCBI Taxonomy" id="45954"/>
    <lineage>
        <taxon>Eukaryota</taxon>
        <taxon>Metazoa</taxon>
        <taxon>Spiralia</taxon>
        <taxon>Lophotrochozoa</taxon>
        <taxon>Mollusca</taxon>
        <taxon>Bivalvia</taxon>
        <taxon>Autobranchia</taxon>
        <taxon>Heteroconchia</taxon>
        <taxon>Euheterodonta</taxon>
        <taxon>Imparidentia</taxon>
        <taxon>Neoheterodontei</taxon>
        <taxon>Myida</taxon>
        <taxon>Dreissenoidea</taxon>
        <taxon>Dreissenidae</taxon>
        <taxon>Dreissena</taxon>
    </lineage>
</organism>
<proteinExistence type="predicted"/>
<sequence>MYSHTYRFALTIARCKFLRTEYSAVYGSYVSIFTRGIIPWGTLTLPYILLARFARNVIKKVSVLTKAERRIVEDRCLPKKCKMLHTSFMLTLEFDVLA</sequence>
<gene>
    <name evidence="2" type="ORF">DPMN_034093</name>
</gene>
<feature type="transmembrane region" description="Helical" evidence="1">
    <location>
        <begin position="26"/>
        <end position="50"/>
    </location>
</feature>
<dbReference type="Proteomes" id="UP000828390">
    <property type="component" value="Unassembled WGS sequence"/>
</dbReference>
<accession>A0A9D4RJF4</accession>
<name>A0A9D4RJF4_DREPO</name>
<keyword evidence="1" id="KW-1133">Transmembrane helix</keyword>
<evidence type="ECO:0000256" key="1">
    <source>
        <dbReference type="SAM" id="Phobius"/>
    </source>
</evidence>
<comment type="caution">
    <text evidence="2">The sequence shown here is derived from an EMBL/GenBank/DDBJ whole genome shotgun (WGS) entry which is preliminary data.</text>
</comment>
<reference evidence="2" key="2">
    <citation type="submission" date="2020-11" db="EMBL/GenBank/DDBJ databases">
        <authorList>
            <person name="McCartney M.A."/>
            <person name="Auch B."/>
            <person name="Kono T."/>
            <person name="Mallez S."/>
            <person name="Becker A."/>
            <person name="Gohl D.M."/>
            <person name="Silverstein K.A.T."/>
            <person name="Koren S."/>
            <person name="Bechman K.B."/>
            <person name="Herman A."/>
            <person name="Abrahante J.E."/>
            <person name="Garbe J."/>
        </authorList>
    </citation>
    <scope>NUCLEOTIDE SEQUENCE</scope>
    <source>
        <strain evidence="2">Duluth1</strain>
        <tissue evidence="2">Whole animal</tissue>
    </source>
</reference>
<protein>
    <submittedName>
        <fullName evidence="2">Uncharacterized protein</fullName>
    </submittedName>
</protein>